<dbReference type="SUPFAM" id="SSF53146">
    <property type="entry name" value="Nitrogenase accessory factor-like"/>
    <property type="match status" value="1"/>
</dbReference>
<evidence type="ECO:0000313" key="4">
    <source>
        <dbReference type="EMBL" id="CAM74845.1"/>
    </source>
</evidence>
<dbReference type="InterPro" id="IPR036105">
    <property type="entry name" value="DiNase_FeMo-co_biosyn_sf"/>
</dbReference>
<name>A4TW38_9PROT</name>
<dbReference type="CDD" id="cd00853">
    <property type="entry name" value="NifX"/>
    <property type="match status" value="1"/>
</dbReference>
<evidence type="ECO:0000256" key="1">
    <source>
        <dbReference type="ARBA" id="ARBA00010285"/>
    </source>
</evidence>
<accession>A4TW38</accession>
<dbReference type="InterPro" id="IPR034169">
    <property type="entry name" value="NifX-like"/>
</dbReference>
<dbReference type="EMBL" id="CU459003">
    <property type="protein sequence ID" value="CAM74845.1"/>
    <property type="molecule type" value="Genomic_DNA"/>
</dbReference>
<organism evidence="4">
    <name type="scientific">Magnetospirillum gryphiswaldense</name>
    <dbReference type="NCBI Taxonomy" id="55518"/>
    <lineage>
        <taxon>Bacteria</taxon>
        <taxon>Pseudomonadati</taxon>
        <taxon>Pseudomonadota</taxon>
        <taxon>Alphaproteobacteria</taxon>
        <taxon>Rhodospirillales</taxon>
        <taxon>Rhodospirillaceae</taxon>
        <taxon>Magnetospirillum</taxon>
    </lineage>
</organism>
<protein>
    <submittedName>
        <fullName evidence="4">Nitrogenase molybdenum-iron protein</fullName>
    </submittedName>
</protein>
<dbReference type="AlphaFoldDB" id="A4TW38"/>
<dbReference type="Pfam" id="PF02579">
    <property type="entry name" value="Nitro_FeMo-Co"/>
    <property type="match status" value="1"/>
</dbReference>
<dbReference type="PANTHER" id="PTHR33937:SF1">
    <property type="entry name" value="IRON-MOLIBDENUM COFACTOR PROCESSING PROTEIN"/>
    <property type="match status" value="1"/>
</dbReference>
<dbReference type="PANTHER" id="PTHR33937">
    <property type="entry name" value="IRON-MOLYBDENUM PROTEIN-RELATED-RELATED"/>
    <property type="match status" value="1"/>
</dbReference>
<reference evidence="4" key="1">
    <citation type="journal article" date="2007" name="J. Bacteriol.">
        <title>Comparative genome analysis of four magnetotactic bacteria reveals a complex set of group-specific genes implicated in magnetosome biomineralization and function.</title>
        <authorList>
            <person name="Richter M."/>
            <person name="Kube M."/>
            <person name="Bazylinski D.A."/>
            <person name="Lombardot T."/>
            <person name="Gloeckner F.O."/>
            <person name="Reinhardt R."/>
            <person name="Schueler D."/>
        </authorList>
    </citation>
    <scope>NUCLEOTIDE SEQUENCE</scope>
    <source>
        <strain evidence="4">MSR-1</strain>
    </source>
</reference>
<evidence type="ECO:0000256" key="2">
    <source>
        <dbReference type="ARBA" id="ARBA00023231"/>
    </source>
</evidence>
<feature type="domain" description="Dinitrogenase iron-molybdenum cofactor biosynthesis" evidence="3">
    <location>
        <begin position="12"/>
        <end position="104"/>
    </location>
</feature>
<gene>
    <name evidence="4" type="primary">nifX</name>
    <name evidence="4" type="ORF">MGR_3772</name>
</gene>
<comment type="similarity">
    <text evidence="1">Belongs to the NifX/NifY family.</text>
</comment>
<dbReference type="InterPro" id="IPR003731">
    <property type="entry name" value="Di-Nase_FeMo-co_biosynth"/>
</dbReference>
<sequence>MKVAIATQDLTHVDAHLGWARHLLLFDVTAEGYRYMGTRAFRQGLAQDGDHDKLAPRLRALRGCRMVFVVDVGPEGEAGLARAKVVPMRAYAGQPIVNALDALRDGLRRNPRGWLRREQQRERLRRP</sequence>
<dbReference type="Gene3D" id="3.30.420.130">
    <property type="entry name" value="Dinitrogenase iron-molybdenum cofactor biosynthesis domain"/>
    <property type="match status" value="1"/>
</dbReference>
<dbReference type="InterPro" id="IPR051840">
    <property type="entry name" value="NifX/NifY_domain"/>
</dbReference>
<evidence type="ECO:0000259" key="3">
    <source>
        <dbReference type="Pfam" id="PF02579"/>
    </source>
</evidence>
<keyword evidence="2" id="KW-0535">Nitrogen fixation</keyword>
<proteinExistence type="inferred from homology"/>
<dbReference type="RefSeq" id="WP_024079761.1">
    <property type="nucleotide sequence ID" value="NZ_CP027527.1"/>
</dbReference>